<proteinExistence type="predicted"/>
<dbReference type="Pfam" id="PF13600">
    <property type="entry name" value="DUF4140"/>
    <property type="match status" value="1"/>
</dbReference>
<dbReference type="NCBIfam" id="TIGR02231">
    <property type="entry name" value="mucoidy inhibitor MuiA family protein"/>
    <property type="match status" value="1"/>
</dbReference>
<dbReference type="InterPro" id="IPR025554">
    <property type="entry name" value="DUF4140"/>
</dbReference>
<keyword evidence="1" id="KW-0175">Coiled coil</keyword>
<dbReference type="InterPro" id="IPR011935">
    <property type="entry name" value="CHP02231"/>
</dbReference>
<keyword evidence="5" id="KW-1185">Reference proteome</keyword>
<dbReference type="AlphaFoldDB" id="K9W2R4"/>
<dbReference type="PANTHER" id="PTHR31005:SF8">
    <property type="entry name" value="DUF4139 DOMAIN-CONTAINING PROTEIN"/>
    <property type="match status" value="1"/>
</dbReference>
<dbReference type="RefSeq" id="WP_015204134.1">
    <property type="nucleotide sequence ID" value="NC_019753.1"/>
</dbReference>
<gene>
    <name evidence="4" type="ORF">Cri9333_3194</name>
</gene>
<sequence length="542" mass="61413">MNLETSNSDISKTVDTQICAVTIYTEQARIRRRGVIALDGQEKELLILGLPAILNPESLRVSGAGTQPVRVLEISTKIVSRVESVDQRLAELTQQIRELEAQERGIQNILASVQLQRNFIHSLSEKSVERFSKSLASQQVGINEASDLLNFLGQHYNDYSSIITQNEQQRNDINQQLQILRQQLQRLEKPRVQESLNLIVTIAPTAACNFEIEVSYVVRQASWIPLYDLQISDNGERVNINYLAEVQQRTGEDWIDAFLTLSTAKPELGTLPPKLNPWYVDILRPRIDYPPPPMALPSAPMDMSRQRMRRSANLPEDYEEPDAMFAVETVAAEVSTQGGVVTFQLKQSSNIPSDGTPHKVTIFSDDYPCRKEYIAIPRLVSFAYLQATVTNPQTGATLLAGKANIFRDNTFVGTTQLENIAPNQEFKLNLGIDESLKIERDLVERQVDKKLIGNHRRTTYAYRLVITNLRDEQVTIQLSEQVPLSRNEQIKIRLTRCNPQIEADKMGILEWSLMLSPQSKQEIYYQFIVEHSPDLSVVGLNL</sequence>
<evidence type="ECO:0008006" key="6">
    <source>
        <dbReference type="Google" id="ProtNLM"/>
    </source>
</evidence>
<evidence type="ECO:0000259" key="2">
    <source>
        <dbReference type="Pfam" id="PF13598"/>
    </source>
</evidence>
<dbReference type="InterPro" id="IPR037291">
    <property type="entry name" value="DUF4139"/>
</dbReference>
<dbReference type="STRING" id="1173022.Cri9333_3194"/>
<feature type="domain" description="DUF4140" evidence="3">
    <location>
        <begin position="21"/>
        <end position="120"/>
    </location>
</feature>
<dbReference type="Pfam" id="PF13598">
    <property type="entry name" value="DUF4139"/>
    <property type="match status" value="1"/>
</dbReference>
<protein>
    <recommendedName>
        <fullName evidence="6">Mucoidy inhibitor A</fullName>
    </recommendedName>
</protein>
<feature type="coiled-coil region" evidence="1">
    <location>
        <begin position="163"/>
        <end position="190"/>
    </location>
</feature>
<dbReference type="PANTHER" id="PTHR31005">
    <property type="entry name" value="DUF4139 DOMAIN-CONTAINING PROTEIN"/>
    <property type="match status" value="1"/>
</dbReference>
<evidence type="ECO:0000313" key="4">
    <source>
        <dbReference type="EMBL" id="AFZ14027.1"/>
    </source>
</evidence>
<reference evidence="4 5" key="1">
    <citation type="submission" date="2012-06" db="EMBL/GenBank/DDBJ databases">
        <title>Finished chromosome of genome of Crinalium epipsammum PCC 9333.</title>
        <authorList>
            <consortium name="US DOE Joint Genome Institute"/>
            <person name="Gugger M."/>
            <person name="Coursin T."/>
            <person name="Rippka R."/>
            <person name="Tandeau De Marsac N."/>
            <person name="Huntemann M."/>
            <person name="Wei C.-L."/>
            <person name="Han J."/>
            <person name="Detter J.C."/>
            <person name="Han C."/>
            <person name="Tapia R."/>
            <person name="Davenport K."/>
            <person name="Daligault H."/>
            <person name="Erkkila T."/>
            <person name="Gu W."/>
            <person name="Munk A.C.C."/>
            <person name="Teshima H."/>
            <person name="Xu Y."/>
            <person name="Chain P."/>
            <person name="Chen A."/>
            <person name="Krypides N."/>
            <person name="Mavromatis K."/>
            <person name="Markowitz V."/>
            <person name="Szeto E."/>
            <person name="Ivanova N."/>
            <person name="Mikhailova N."/>
            <person name="Ovchinnikova G."/>
            <person name="Pagani I."/>
            <person name="Pati A."/>
            <person name="Goodwin L."/>
            <person name="Peters L."/>
            <person name="Pitluck S."/>
            <person name="Woyke T."/>
            <person name="Kerfeld C."/>
        </authorList>
    </citation>
    <scope>NUCLEOTIDE SEQUENCE [LARGE SCALE GENOMIC DNA]</scope>
    <source>
        <strain evidence="4 5">PCC 9333</strain>
    </source>
</reference>
<accession>K9W2R4</accession>
<dbReference type="eggNOG" id="COG5316">
    <property type="taxonomic scope" value="Bacteria"/>
</dbReference>
<dbReference type="KEGG" id="cep:Cri9333_3194"/>
<dbReference type="EMBL" id="CP003620">
    <property type="protein sequence ID" value="AFZ14027.1"/>
    <property type="molecule type" value="Genomic_DNA"/>
</dbReference>
<dbReference type="PATRIC" id="fig|1173022.3.peg.3453"/>
<dbReference type="HOGENOM" id="CLU_010457_3_0_3"/>
<name>K9W2R4_9CYAN</name>
<evidence type="ECO:0000259" key="3">
    <source>
        <dbReference type="Pfam" id="PF13600"/>
    </source>
</evidence>
<evidence type="ECO:0000313" key="5">
    <source>
        <dbReference type="Proteomes" id="UP000010472"/>
    </source>
</evidence>
<dbReference type="Proteomes" id="UP000010472">
    <property type="component" value="Chromosome"/>
</dbReference>
<feature type="coiled-coil region" evidence="1">
    <location>
        <begin position="82"/>
        <end position="109"/>
    </location>
</feature>
<feature type="domain" description="DUF4139" evidence="2">
    <location>
        <begin position="212"/>
        <end position="531"/>
    </location>
</feature>
<evidence type="ECO:0000256" key="1">
    <source>
        <dbReference type="SAM" id="Coils"/>
    </source>
</evidence>
<organism evidence="4 5">
    <name type="scientific">Crinalium epipsammum PCC 9333</name>
    <dbReference type="NCBI Taxonomy" id="1173022"/>
    <lineage>
        <taxon>Bacteria</taxon>
        <taxon>Bacillati</taxon>
        <taxon>Cyanobacteriota</taxon>
        <taxon>Cyanophyceae</taxon>
        <taxon>Gomontiellales</taxon>
        <taxon>Gomontiellaceae</taxon>
        <taxon>Crinalium</taxon>
    </lineage>
</organism>